<dbReference type="Proteomes" id="UP000887568">
    <property type="component" value="Unplaced"/>
</dbReference>
<feature type="transmembrane region" description="Helical" evidence="6">
    <location>
        <begin position="89"/>
        <end position="111"/>
    </location>
</feature>
<evidence type="ECO:0008006" key="9">
    <source>
        <dbReference type="Google" id="ProtNLM"/>
    </source>
</evidence>
<feature type="transmembrane region" description="Helical" evidence="6">
    <location>
        <begin position="48"/>
        <end position="69"/>
    </location>
</feature>
<evidence type="ECO:0000256" key="1">
    <source>
        <dbReference type="ARBA" id="ARBA00004141"/>
    </source>
</evidence>
<dbReference type="GeneID" id="119737689"/>
<dbReference type="OMA" id="HEMSHTH"/>
<dbReference type="Pfam" id="PF02535">
    <property type="entry name" value="Zip"/>
    <property type="match status" value="1"/>
</dbReference>
<name>A0A914AWQ6_PATMI</name>
<feature type="compositionally biased region" description="Polar residues" evidence="5">
    <location>
        <begin position="139"/>
        <end position="154"/>
    </location>
</feature>
<dbReference type="RefSeq" id="XP_038068157.1">
    <property type="nucleotide sequence ID" value="XM_038212229.1"/>
</dbReference>
<keyword evidence="3 6" id="KW-1133">Transmembrane helix</keyword>
<sequence length="373" mass="40445">MEIIVLKVIVLCSLFISCLVASLLPLKFVNVAIKRGAGANRRHFVERVLRFLNCFGGGVFLATCLLDLLPDVERQLSDVFALLDVRTDFPIAEFITAVGLFLILSVEQIAYDCKERASRGKDEGAVVRVEENNKEKSGDNASQLIQDDSETSPLLNHGAPRQSSPSHHRPTTDTDSDSEGSINHPSRNLGHSHGTQIDGTDALIQHTDNHDMVTSSAFRSLLLLLALSLHSVFEGLALGLQNDVAQLLGIFTAVLIHKTILALSLGINFVQSNLRPRTVIQSSICFAIMAPIGIGIGILVDQTYSSTARDLISGILQGLATGTFLYITFFEVLPMEMSQPGDRLLKVLCAIVGFSLIVGTLFLDPTITQPTTP</sequence>
<dbReference type="OrthoDB" id="448280at2759"/>
<dbReference type="AlphaFoldDB" id="A0A914AWQ6"/>
<evidence type="ECO:0000256" key="6">
    <source>
        <dbReference type="SAM" id="Phobius"/>
    </source>
</evidence>
<keyword evidence="8" id="KW-1185">Reference proteome</keyword>
<feature type="transmembrane region" description="Helical" evidence="6">
    <location>
        <begin position="6"/>
        <end position="28"/>
    </location>
</feature>
<reference evidence="7" key="1">
    <citation type="submission" date="2022-11" db="UniProtKB">
        <authorList>
            <consortium name="EnsemblMetazoa"/>
        </authorList>
    </citation>
    <scope>IDENTIFICATION</scope>
</reference>
<feature type="region of interest" description="Disordered" evidence="5">
    <location>
        <begin position="122"/>
        <end position="197"/>
    </location>
</feature>
<keyword evidence="2 6" id="KW-0812">Transmembrane</keyword>
<evidence type="ECO:0000313" key="8">
    <source>
        <dbReference type="Proteomes" id="UP000887568"/>
    </source>
</evidence>
<feature type="compositionally biased region" description="Basic and acidic residues" evidence="5">
    <location>
        <begin position="122"/>
        <end position="138"/>
    </location>
</feature>
<dbReference type="EnsemblMetazoa" id="XM_038212229.1">
    <property type="protein sequence ID" value="XP_038068157.1"/>
    <property type="gene ID" value="LOC119737689"/>
</dbReference>
<keyword evidence="4 6" id="KW-0472">Membrane</keyword>
<evidence type="ECO:0000313" key="7">
    <source>
        <dbReference type="EnsemblMetazoa" id="XP_038068157.1"/>
    </source>
</evidence>
<evidence type="ECO:0000256" key="3">
    <source>
        <dbReference type="ARBA" id="ARBA00022989"/>
    </source>
</evidence>
<dbReference type="GO" id="GO:0005886">
    <property type="term" value="C:plasma membrane"/>
    <property type="evidence" value="ECO:0007669"/>
    <property type="project" value="TreeGrafter"/>
</dbReference>
<accession>A0A914AWQ6</accession>
<feature type="transmembrane region" description="Helical" evidence="6">
    <location>
        <begin position="344"/>
        <end position="363"/>
    </location>
</feature>
<comment type="subcellular location">
    <subcellularLocation>
        <location evidence="1">Membrane</location>
        <topology evidence="1">Multi-pass membrane protein</topology>
    </subcellularLocation>
</comment>
<dbReference type="GO" id="GO:0005385">
    <property type="term" value="F:zinc ion transmembrane transporter activity"/>
    <property type="evidence" value="ECO:0007669"/>
    <property type="project" value="TreeGrafter"/>
</dbReference>
<dbReference type="PROSITE" id="PS51257">
    <property type="entry name" value="PROKAR_LIPOPROTEIN"/>
    <property type="match status" value="1"/>
</dbReference>
<feature type="transmembrane region" description="Helical" evidence="6">
    <location>
        <begin position="221"/>
        <end position="240"/>
    </location>
</feature>
<protein>
    <recommendedName>
        <fullName evidence="9">Zinc transporter ZIP1</fullName>
    </recommendedName>
</protein>
<proteinExistence type="predicted"/>
<evidence type="ECO:0000256" key="2">
    <source>
        <dbReference type="ARBA" id="ARBA00022692"/>
    </source>
</evidence>
<feature type="transmembrane region" description="Helical" evidence="6">
    <location>
        <begin position="311"/>
        <end position="332"/>
    </location>
</feature>
<feature type="transmembrane region" description="Helical" evidence="6">
    <location>
        <begin position="246"/>
        <end position="267"/>
    </location>
</feature>
<dbReference type="PANTHER" id="PTHR11040:SF140">
    <property type="entry name" value="ZRT (ZRT), IRT- (IRT-) LIKE PROTEIN TRANSPORTER"/>
    <property type="match status" value="1"/>
</dbReference>
<dbReference type="InterPro" id="IPR003689">
    <property type="entry name" value="ZIP"/>
</dbReference>
<feature type="transmembrane region" description="Helical" evidence="6">
    <location>
        <begin position="279"/>
        <end position="299"/>
    </location>
</feature>
<organism evidence="7 8">
    <name type="scientific">Patiria miniata</name>
    <name type="common">Bat star</name>
    <name type="synonym">Asterina miniata</name>
    <dbReference type="NCBI Taxonomy" id="46514"/>
    <lineage>
        <taxon>Eukaryota</taxon>
        <taxon>Metazoa</taxon>
        <taxon>Echinodermata</taxon>
        <taxon>Eleutherozoa</taxon>
        <taxon>Asterozoa</taxon>
        <taxon>Asteroidea</taxon>
        <taxon>Valvatacea</taxon>
        <taxon>Valvatida</taxon>
        <taxon>Asterinidae</taxon>
        <taxon>Patiria</taxon>
    </lineage>
</organism>
<evidence type="ECO:0000256" key="4">
    <source>
        <dbReference type="ARBA" id="ARBA00023136"/>
    </source>
</evidence>
<dbReference type="PANTHER" id="PTHR11040">
    <property type="entry name" value="ZINC/IRON TRANSPORTER"/>
    <property type="match status" value="1"/>
</dbReference>
<evidence type="ECO:0000256" key="5">
    <source>
        <dbReference type="SAM" id="MobiDB-lite"/>
    </source>
</evidence>